<keyword evidence="6 9" id="KW-0418">Kinase</keyword>
<comment type="caution">
    <text evidence="12">The sequence shown here is derived from an EMBL/GenBank/DDBJ whole genome shotgun (WGS) entry which is preliminary data.</text>
</comment>
<dbReference type="SUPFAM" id="SSF55060">
    <property type="entry name" value="GHMP Kinase, C-terminal domain"/>
    <property type="match status" value="1"/>
</dbReference>
<evidence type="ECO:0000256" key="9">
    <source>
        <dbReference type="HAMAP-Rule" id="MF_00061"/>
    </source>
</evidence>
<dbReference type="GO" id="GO:0050515">
    <property type="term" value="F:4-(cytidine 5'-diphospho)-2-C-methyl-D-erythritol kinase activity"/>
    <property type="evidence" value="ECO:0007669"/>
    <property type="project" value="UniProtKB-UniRule"/>
</dbReference>
<keyword evidence="9" id="KW-0414">Isoprene biosynthesis</keyword>
<evidence type="ECO:0000256" key="7">
    <source>
        <dbReference type="ARBA" id="ARBA00022840"/>
    </source>
</evidence>
<dbReference type="PIRSF" id="PIRSF010376">
    <property type="entry name" value="IspE"/>
    <property type="match status" value="1"/>
</dbReference>
<feature type="active site" evidence="9">
    <location>
        <position position="11"/>
    </location>
</feature>
<feature type="domain" description="GHMP kinase N-terminal" evidence="10">
    <location>
        <begin position="67"/>
        <end position="149"/>
    </location>
</feature>
<evidence type="ECO:0000256" key="6">
    <source>
        <dbReference type="ARBA" id="ARBA00022777"/>
    </source>
</evidence>
<dbReference type="PANTHER" id="PTHR43527:SF2">
    <property type="entry name" value="4-DIPHOSPHOCYTIDYL-2-C-METHYL-D-ERYTHRITOL KINASE, CHLOROPLASTIC"/>
    <property type="match status" value="1"/>
</dbReference>
<dbReference type="HAMAP" id="MF_00061">
    <property type="entry name" value="IspE"/>
    <property type="match status" value="1"/>
</dbReference>
<gene>
    <name evidence="9" type="primary">ispE</name>
    <name evidence="12" type="ORF">GS601_13415</name>
</gene>
<dbReference type="Gene3D" id="3.30.70.890">
    <property type="entry name" value="GHMP kinase, C-terminal domain"/>
    <property type="match status" value="1"/>
</dbReference>
<dbReference type="InterPro" id="IPR014721">
    <property type="entry name" value="Ribsml_uS5_D2-typ_fold_subgr"/>
</dbReference>
<feature type="domain" description="GHMP kinase C-terminal" evidence="11">
    <location>
        <begin position="215"/>
        <end position="292"/>
    </location>
</feature>
<evidence type="ECO:0000256" key="3">
    <source>
        <dbReference type="ARBA" id="ARBA00017473"/>
    </source>
</evidence>
<comment type="pathway">
    <text evidence="9">Isoprenoid biosynthesis; isopentenyl diphosphate biosynthesis via DXP pathway; isopentenyl diphosphate from 1-deoxy-D-xylulose 5-phosphate: step 3/6.</text>
</comment>
<dbReference type="Pfam" id="PF00288">
    <property type="entry name" value="GHMP_kinases_N"/>
    <property type="match status" value="1"/>
</dbReference>
<evidence type="ECO:0000256" key="8">
    <source>
        <dbReference type="ARBA" id="ARBA00032554"/>
    </source>
</evidence>
<dbReference type="Gene3D" id="3.30.230.10">
    <property type="match status" value="1"/>
</dbReference>
<dbReference type="SUPFAM" id="SSF54211">
    <property type="entry name" value="Ribosomal protein S5 domain 2-like"/>
    <property type="match status" value="1"/>
</dbReference>
<comment type="similarity">
    <text evidence="1 9">Belongs to the GHMP kinase family. IspE subfamily.</text>
</comment>
<keyword evidence="13" id="KW-1185">Reference proteome</keyword>
<dbReference type="InterPro" id="IPR020568">
    <property type="entry name" value="Ribosomal_Su5_D2-typ_SF"/>
</dbReference>
<evidence type="ECO:0000259" key="11">
    <source>
        <dbReference type="Pfam" id="PF08544"/>
    </source>
</evidence>
<dbReference type="InterPro" id="IPR004424">
    <property type="entry name" value="IspE"/>
</dbReference>
<sequence length="313" mass="34396">MRSYCLIAPAKINLYLQILGNRPDGFHELVMVLQSIDLADVVTLRSRSTDDIRVACDDPNVPADPTNLAYRAADLMVRQFPDYHARFGGIDIDLQKRIPVGAGLAGGSTDAAAVLVGINLMWHLGLTQGELQDFAAMLGSDIPFCISGGTALATCRGEKLDPLPDLTDLHVVLAKYRDLPISTPWAYKTYRQNFGDTYPTTPAAWDACKQKAGGMLSAIAHHDTQQIVSHLHNDLERVVLPEYPKVQQLRDEFQTLEILGTMMSGSGSTVFALVESLAQAEQVKAQMRRALPDPDLDFWVTKFCQSGVRLASR</sequence>
<evidence type="ECO:0000313" key="12">
    <source>
        <dbReference type="EMBL" id="NDJ18278.1"/>
    </source>
</evidence>
<protein>
    <recommendedName>
        <fullName evidence="3 9">4-diphosphocytidyl-2-C-methyl-D-erythritol kinase</fullName>
        <shortName evidence="9">CMK</shortName>
        <ecNumber evidence="2 9">2.7.1.148</ecNumber>
    </recommendedName>
    <alternativeName>
        <fullName evidence="8 9">4-(cytidine-5'-diphospho)-2-C-methyl-D-erythritol kinase</fullName>
    </alternativeName>
</protein>
<keyword evidence="5 9" id="KW-0547">Nucleotide-binding</keyword>
<evidence type="ECO:0000256" key="5">
    <source>
        <dbReference type="ARBA" id="ARBA00022741"/>
    </source>
</evidence>
<dbReference type="EC" id="2.7.1.148" evidence="2 9"/>
<dbReference type="InterPro" id="IPR013750">
    <property type="entry name" value="GHMP_kinase_C_dom"/>
</dbReference>
<dbReference type="InterPro" id="IPR036554">
    <property type="entry name" value="GHMP_kinase_C_sf"/>
</dbReference>
<organism evidence="12 13">
    <name type="scientific">Myxacorys almedinensis A</name>
    <dbReference type="NCBI Taxonomy" id="2690445"/>
    <lineage>
        <taxon>Bacteria</taxon>
        <taxon>Bacillati</taxon>
        <taxon>Cyanobacteriota</taxon>
        <taxon>Cyanophyceae</taxon>
        <taxon>Leptolyngbyales</taxon>
        <taxon>Leptolyngbyaceae</taxon>
        <taxon>Myxacorys</taxon>
        <taxon>Myxacorys almedinensis</taxon>
    </lineage>
</organism>
<dbReference type="EMBL" id="WVIE01000014">
    <property type="protein sequence ID" value="NDJ18278.1"/>
    <property type="molecule type" value="Genomic_DNA"/>
</dbReference>
<dbReference type="Proteomes" id="UP000646053">
    <property type="component" value="Unassembled WGS sequence"/>
</dbReference>
<feature type="active site" evidence="9">
    <location>
        <position position="141"/>
    </location>
</feature>
<evidence type="ECO:0000259" key="10">
    <source>
        <dbReference type="Pfam" id="PF00288"/>
    </source>
</evidence>
<dbReference type="RefSeq" id="WP_162423798.1">
    <property type="nucleotide sequence ID" value="NZ_WVIE01000014.1"/>
</dbReference>
<keyword evidence="7 9" id="KW-0067">ATP-binding</keyword>
<keyword evidence="4 9" id="KW-0808">Transferase</keyword>
<evidence type="ECO:0000313" key="13">
    <source>
        <dbReference type="Proteomes" id="UP000646053"/>
    </source>
</evidence>
<dbReference type="Pfam" id="PF08544">
    <property type="entry name" value="GHMP_kinases_C"/>
    <property type="match status" value="1"/>
</dbReference>
<reference evidence="12" key="1">
    <citation type="submission" date="2019-12" db="EMBL/GenBank/DDBJ databases">
        <title>High-Quality draft genome sequences of three cyanobacteria isolated from the limestone walls of the Old Cathedral of Coimbra.</title>
        <authorList>
            <person name="Tiago I."/>
            <person name="Soares F."/>
            <person name="Portugal A."/>
        </authorList>
    </citation>
    <scope>NUCLEOTIDE SEQUENCE</scope>
    <source>
        <strain evidence="12">A</strain>
    </source>
</reference>
<evidence type="ECO:0000256" key="2">
    <source>
        <dbReference type="ARBA" id="ARBA00012052"/>
    </source>
</evidence>
<feature type="binding site" evidence="9">
    <location>
        <begin position="99"/>
        <end position="109"/>
    </location>
    <ligand>
        <name>ATP</name>
        <dbReference type="ChEBI" id="CHEBI:30616"/>
    </ligand>
</feature>
<dbReference type="PANTHER" id="PTHR43527">
    <property type="entry name" value="4-DIPHOSPHOCYTIDYL-2-C-METHYL-D-ERYTHRITOL KINASE, CHLOROPLASTIC"/>
    <property type="match status" value="1"/>
</dbReference>
<dbReference type="GO" id="GO:0019288">
    <property type="term" value="P:isopentenyl diphosphate biosynthetic process, methylerythritol 4-phosphate pathway"/>
    <property type="evidence" value="ECO:0007669"/>
    <property type="project" value="UniProtKB-UniRule"/>
</dbReference>
<proteinExistence type="inferred from homology"/>
<comment type="catalytic activity">
    <reaction evidence="9">
        <text>4-CDP-2-C-methyl-D-erythritol + ATP = 4-CDP-2-C-methyl-D-erythritol 2-phosphate + ADP + H(+)</text>
        <dbReference type="Rhea" id="RHEA:18437"/>
        <dbReference type="ChEBI" id="CHEBI:15378"/>
        <dbReference type="ChEBI" id="CHEBI:30616"/>
        <dbReference type="ChEBI" id="CHEBI:57823"/>
        <dbReference type="ChEBI" id="CHEBI:57919"/>
        <dbReference type="ChEBI" id="CHEBI:456216"/>
        <dbReference type="EC" id="2.7.1.148"/>
    </reaction>
</comment>
<name>A0A8J7Z547_9CYAN</name>
<dbReference type="GO" id="GO:0005524">
    <property type="term" value="F:ATP binding"/>
    <property type="evidence" value="ECO:0007669"/>
    <property type="project" value="UniProtKB-UniRule"/>
</dbReference>
<evidence type="ECO:0000256" key="4">
    <source>
        <dbReference type="ARBA" id="ARBA00022679"/>
    </source>
</evidence>
<dbReference type="AlphaFoldDB" id="A0A8J7Z547"/>
<dbReference type="NCBIfam" id="TIGR00154">
    <property type="entry name" value="ispE"/>
    <property type="match status" value="1"/>
</dbReference>
<evidence type="ECO:0000256" key="1">
    <source>
        <dbReference type="ARBA" id="ARBA00009684"/>
    </source>
</evidence>
<dbReference type="InterPro" id="IPR006204">
    <property type="entry name" value="GHMP_kinase_N_dom"/>
</dbReference>
<dbReference type="UniPathway" id="UPA00056">
    <property type="reaction ID" value="UER00094"/>
</dbReference>
<comment type="function">
    <text evidence="9">Catalyzes the phosphorylation of the position 2 hydroxy group of 4-diphosphocytidyl-2C-methyl-D-erythritol.</text>
</comment>
<dbReference type="GO" id="GO:0016114">
    <property type="term" value="P:terpenoid biosynthetic process"/>
    <property type="evidence" value="ECO:0007669"/>
    <property type="project" value="UniProtKB-UniRule"/>
</dbReference>
<accession>A0A8J7Z547</accession>